<evidence type="ECO:0000313" key="4">
    <source>
        <dbReference type="Proteomes" id="UP001149140"/>
    </source>
</evidence>
<protein>
    <submittedName>
        <fullName evidence="3">Uncharacterized protein</fullName>
    </submittedName>
</protein>
<feature type="chain" id="PRO_5040962494" evidence="2">
    <location>
        <begin position="24"/>
        <end position="235"/>
    </location>
</feature>
<evidence type="ECO:0000256" key="2">
    <source>
        <dbReference type="SAM" id="SignalP"/>
    </source>
</evidence>
<evidence type="ECO:0000313" key="3">
    <source>
        <dbReference type="EMBL" id="MDA0165156.1"/>
    </source>
</evidence>
<accession>A0A9X3MY67</accession>
<feature type="region of interest" description="Disordered" evidence="1">
    <location>
        <begin position="212"/>
        <end position="235"/>
    </location>
</feature>
<evidence type="ECO:0000256" key="1">
    <source>
        <dbReference type="SAM" id="MobiDB-lite"/>
    </source>
</evidence>
<dbReference type="RefSeq" id="WP_270044413.1">
    <property type="nucleotide sequence ID" value="NZ_JAPDOD010000042.1"/>
</dbReference>
<organism evidence="3 4">
    <name type="scientific">Solirubrobacter ginsenosidimutans</name>
    <dbReference type="NCBI Taxonomy" id="490573"/>
    <lineage>
        <taxon>Bacteria</taxon>
        <taxon>Bacillati</taxon>
        <taxon>Actinomycetota</taxon>
        <taxon>Thermoleophilia</taxon>
        <taxon>Solirubrobacterales</taxon>
        <taxon>Solirubrobacteraceae</taxon>
        <taxon>Solirubrobacter</taxon>
    </lineage>
</organism>
<dbReference type="Proteomes" id="UP001149140">
    <property type="component" value="Unassembled WGS sequence"/>
</dbReference>
<dbReference type="EMBL" id="JAPDOD010000042">
    <property type="protein sequence ID" value="MDA0165156.1"/>
    <property type="molecule type" value="Genomic_DNA"/>
</dbReference>
<feature type="signal peptide" evidence="2">
    <location>
        <begin position="1"/>
        <end position="23"/>
    </location>
</feature>
<name>A0A9X3MY67_9ACTN</name>
<reference evidence="3" key="1">
    <citation type="submission" date="2022-10" db="EMBL/GenBank/DDBJ databases">
        <title>The WGS of Solirubrobacter ginsenosidimutans DSM 21036.</title>
        <authorList>
            <person name="Jiang Z."/>
        </authorList>
    </citation>
    <scope>NUCLEOTIDE SEQUENCE</scope>
    <source>
        <strain evidence="3">DSM 21036</strain>
    </source>
</reference>
<keyword evidence="4" id="KW-1185">Reference proteome</keyword>
<keyword evidence="2" id="KW-0732">Signal</keyword>
<gene>
    <name evidence="3" type="ORF">OM076_33110</name>
</gene>
<dbReference type="AlphaFoldDB" id="A0A9X3MY67"/>
<comment type="caution">
    <text evidence="3">The sequence shown here is derived from an EMBL/GenBank/DDBJ whole genome shotgun (WGS) entry which is preliminary data.</text>
</comment>
<sequence>MRKSLFAAGTVALALSAAGIAYAQTPEPSVTVTASVSPTKAGTSSKPKATKLKLTVKNDAASKTTAAKITIAFPSTLKISTSGLEQCKANDEALLAGPEKVCKKSIAGSGSAHALLNPFGATPAPLTFKVVPVVGKNEIIFVLSGSAPAVLHGKISGKKMTIAIPDFLQQPVPDTYSALTDLSTTISAKKGSKSLISATGCKSKKHSIGVTVGYAPNPSPPAKSSATGTGDAKCS</sequence>
<proteinExistence type="predicted"/>